<evidence type="ECO:0000256" key="4">
    <source>
        <dbReference type="ARBA" id="ARBA00022989"/>
    </source>
</evidence>
<evidence type="ECO:0000256" key="5">
    <source>
        <dbReference type="ARBA" id="ARBA00023136"/>
    </source>
</evidence>
<comment type="subcellular location">
    <subcellularLocation>
        <location evidence="1">Cell membrane</location>
        <topology evidence="1">Multi-pass membrane protein</topology>
    </subcellularLocation>
</comment>
<feature type="transmembrane region" description="Helical" evidence="6">
    <location>
        <begin position="116"/>
        <end position="134"/>
    </location>
</feature>
<gene>
    <name evidence="7" type="ORF">SAMN05444920_12646</name>
</gene>
<keyword evidence="3 6" id="KW-0812">Transmembrane</keyword>
<feature type="transmembrane region" description="Helical" evidence="6">
    <location>
        <begin position="57"/>
        <end position="75"/>
    </location>
</feature>
<sequence length="183" mass="18183">MLTSACWAAGMGVLGPIYATRYLDGAVSFGLLNSAIGIGLAAGSITALLFPPARVGLVLCLAAIPEALLLTGMAAGVPLHALAVAGALTGGAGTLHLIVWTSFLQEAIPEDQLSRILAANATLGSLLVPAAYVVTGPLADAVGVRAVLAGSGALVLAGVATVGCAWEVRRLNTSDLPRATTDT</sequence>
<keyword evidence="4 6" id="KW-1133">Transmembrane helix</keyword>
<dbReference type="OrthoDB" id="4528313at2"/>
<accession>A0A1H6EX03</accession>
<evidence type="ECO:0000313" key="7">
    <source>
        <dbReference type="EMBL" id="SEH02388.1"/>
    </source>
</evidence>
<evidence type="ECO:0000256" key="1">
    <source>
        <dbReference type="ARBA" id="ARBA00004651"/>
    </source>
</evidence>
<keyword evidence="2" id="KW-1003">Cell membrane</keyword>
<dbReference type="AlphaFoldDB" id="A0A1H6EX03"/>
<dbReference type="InterPro" id="IPR036259">
    <property type="entry name" value="MFS_trans_sf"/>
</dbReference>
<reference evidence="7 8" key="1">
    <citation type="submission" date="2016-10" db="EMBL/GenBank/DDBJ databases">
        <authorList>
            <person name="de Groot N.N."/>
        </authorList>
    </citation>
    <scope>NUCLEOTIDE SEQUENCE [LARGE SCALE GENOMIC DNA]</scope>
    <source>
        <strain evidence="7 8">CGMCC 4.7037</strain>
    </source>
</reference>
<evidence type="ECO:0000256" key="6">
    <source>
        <dbReference type="SAM" id="Phobius"/>
    </source>
</evidence>
<keyword evidence="5 6" id="KW-0472">Membrane</keyword>
<dbReference type="Proteomes" id="UP000236732">
    <property type="component" value="Unassembled WGS sequence"/>
</dbReference>
<keyword evidence="8" id="KW-1185">Reference proteome</keyword>
<feature type="transmembrane region" description="Helical" evidence="6">
    <location>
        <begin position="29"/>
        <end position="50"/>
    </location>
</feature>
<name>A0A1H6EX03_9ACTN</name>
<dbReference type="RefSeq" id="WP_103963430.1">
    <property type="nucleotide sequence ID" value="NZ_FNVT01000026.1"/>
</dbReference>
<dbReference type="EMBL" id="FNVT01000026">
    <property type="protein sequence ID" value="SEH02388.1"/>
    <property type="molecule type" value="Genomic_DNA"/>
</dbReference>
<dbReference type="PANTHER" id="PTHR23513:SF6">
    <property type="entry name" value="MAJOR FACILITATOR SUPERFAMILY ASSOCIATED DOMAIN-CONTAINING PROTEIN"/>
    <property type="match status" value="1"/>
</dbReference>
<organism evidence="7 8">
    <name type="scientific">Nonomuraea solani</name>
    <dbReference type="NCBI Taxonomy" id="1144553"/>
    <lineage>
        <taxon>Bacteria</taxon>
        <taxon>Bacillati</taxon>
        <taxon>Actinomycetota</taxon>
        <taxon>Actinomycetes</taxon>
        <taxon>Streptosporangiales</taxon>
        <taxon>Streptosporangiaceae</taxon>
        <taxon>Nonomuraea</taxon>
    </lineage>
</organism>
<dbReference type="SUPFAM" id="SSF103473">
    <property type="entry name" value="MFS general substrate transporter"/>
    <property type="match status" value="1"/>
</dbReference>
<dbReference type="Gene3D" id="1.20.1250.20">
    <property type="entry name" value="MFS general substrate transporter like domains"/>
    <property type="match status" value="1"/>
</dbReference>
<feature type="transmembrane region" description="Helical" evidence="6">
    <location>
        <begin position="81"/>
        <end position="104"/>
    </location>
</feature>
<evidence type="ECO:0000256" key="3">
    <source>
        <dbReference type="ARBA" id="ARBA00022692"/>
    </source>
</evidence>
<feature type="transmembrane region" description="Helical" evidence="6">
    <location>
        <begin position="146"/>
        <end position="168"/>
    </location>
</feature>
<protein>
    <recommendedName>
        <fullName evidence="9">Transmembrane secretion effector</fullName>
    </recommendedName>
</protein>
<proteinExistence type="predicted"/>
<dbReference type="GO" id="GO:0005886">
    <property type="term" value="C:plasma membrane"/>
    <property type="evidence" value="ECO:0007669"/>
    <property type="project" value="UniProtKB-SubCell"/>
</dbReference>
<evidence type="ECO:0000256" key="2">
    <source>
        <dbReference type="ARBA" id="ARBA00022475"/>
    </source>
</evidence>
<evidence type="ECO:0000313" key="8">
    <source>
        <dbReference type="Proteomes" id="UP000236732"/>
    </source>
</evidence>
<dbReference type="PANTHER" id="PTHR23513">
    <property type="entry name" value="INTEGRAL MEMBRANE EFFLUX PROTEIN-RELATED"/>
    <property type="match status" value="1"/>
</dbReference>
<evidence type="ECO:0008006" key="9">
    <source>
        <dbReference type="Google" id="ProtNLM"/>
    </source>
</evidence>